<evidence type="ECO:0000313" key="1">
    <source>
        <dbReference type="EMBL" id="OWY91567.1"/>
    </source>
</evidence>
<dbReference type="STRING" id="4795.A0A225UEB1"/>
<sequence>MELNTQRREKLLKKQAKHPRKAVSTLEDIEAEFRRFKSIKPHELVHVIGLLVARALAPIRDGLSKYWATTEDGAEVKWIPRNYGQEVIGSSGVTGMPGSTYSEVVGSIWENRIVGMIR</sequence>
<feature type="non-terminal residue" evidence="1">
    <location>
        <position position="118"/>
    </location>
</feature>
<evidence type="ECO:0000313" key="2">
    <source>
        <dbReference type="Proteomes" id="UP000198211"/>
    </source>
</evidence>
<proteinExistence type="predicted"/>
<dbReference type="AlphaFoldDB" id="A0A225UEB1"/>
<keyword evidence="2" id="KW-1185">Reference proteome</keyword>
<organism evidence="1 2">
    <name type="scientific">Phytophthora megakarya</name>
    <dbReference type="NCBI Taxonomy" id="4795"/>
    <lineage>
        <taxon>Eukaryota</taxon>
        <taxon>Sar</taxon>
        <taxon>Stramenopiles</taxon>
        <taxon>Oomycota</taxon>
        <taxon>Peronosporomycetes</taxon>
        <taxon>Peronosporales</taxon>
        <taxon>Peronosporaceae</taxon>
        <taxon>Phytophthora</taxon>
    </lineage>
</organism>
<reference evidence="2" key="1">
    <citation type="submission" date="2017-03" db="EMBL/GenBank/DDBJ databases">
        <title>Phytopthora megakarya and P. palmivora, two closely related causual agents of cacao black pod achieved similar genome size and gene model numbers by different mechanisms.</title>
        <authorList>
            <person name="Ali S."/>
            <person name="Shao J."/>
            <person name="Larry D.J."/>
            <person name="Kronmiller B."/>
            <person name="Shen D."/>
            <person name="Strem M.D."/>
            <person name="Melnick R.L."/>
            <person name="Guiltinan M.J."/>
            <person name="Tyler B.M."/>
            <person name="Meinhardt L.W."/>
            <person name="Bailey B.A."/>
        </authorList>
    </citation>
    <scope>NUCLEOTIDE SEQUENCE [LARGE SCALE GENOMIC DNA]</scope>
    <source>
        <strain evidence="2">zdho120</strain>
    </source>
</reference>
<accession>A0A225UEB1</accession>
<gene>
    <name evidence="1" type="ORF">PHMEG_00039796</name>
</gene>
<name>A0A225UEB1_9STRA</name>
<protein>
    <submittedName>
        <fullName evidence="1">Uncharacterized protein</fullName>
    </submittedName>
</protein>
<dbReference type="EMBL" id="NBNE01019931">
    <property type="protein sequence ID" value="OWY91567.1"/>
    <property type="molecule type" value="Genomic_DNA"/>
</dbReference>
<comment type="caution">
    <text evidence="1">The sequence shown here is derived from an EMBL/GenBank/DDBJ whole genome shotgun (WGS) entry which is preliminary data.</text>
</comment>
<dbReference type="Proteomes" id="UP000198211">
    <property type="component" value="Unassembled WGS sequence"/>
</dbReference>